<keyword evidence="1" id="KW-0175">Coiled coil</keyword>
<keyword evidence="2" id="KW-0732">Signal</keyword>
<dbReference type="AlphaFoldDB" id="A0A161L8Q2"/>
<dbReference type="Proteomes" id="UP000076586">
    <property type="component" value="Unassembled WGS sequence"/>
</dbReference>
<gene>
    <name evidence="3" type="ORF">PJIAN_4123</name>
</gene>
<feature type="chain" id="PRO_5007823959" description="Lipoprotein" evidence="2">
    <location>
        <begin position="18"/>
        <end position="291"/>
    </location>
</feature>
<dbReference type="STRING" id="681398.PJIAN_4123"/>
<evidence type="ECO:0000256" key="1">
    <source>
        <dbReference type="SAM" id="Coils"/>
    </source>
</evidence>
<reference evidence="4" key="2">
    <citation type="journal article" date="2017" name="Genome Announc.">
        <title>Draft genome sequence of Paludibacter jiangxiensis NM7(T), a propionate-producing fermentative bacterium.</title>
        <authorList>
            <person name="Qiu Y.-L."/>
            <person name="Tourlousse D.M."/>
            <person name="Matsuura N."/>
            <person name="Ohashi A."/>
            <person name="Sekiguchi Y."/>
        </authorList>
    </citation>
    <scope>NUCLEOTIDE SEQUENCE [LARGE SCALE GENOMIC DNA]</scope>
    <source>
        <strain evidence="4">NM7</strain>
    </source>
</reference>
<reference evidence="4" key="1">
    <citation type="submission" date="2016-04" db="EMBL/GenBank/DDBJ databases">
        <title>Draft genome sequence of Paludibacter jiangxiensis strain NM7.</title>
        <authorList>
            <person name="Qiu Y."/>
            <person name="Matsuura N."/>
            <person name="Ohashi A."/>
            <person name="Tourlousse M.D."/>
            <person name="Sekiguchi Y."/>
        </authorList>
    </citation>
    <scope>NUCLEOTIDE SEQUENCE [LARGE SCALE GENOMIC DNA]</scope>
    <source>
        <strain evidence="4">NM7</strain>
    </source>
</reference>
<evidence type="ECO:0008006" key="5">
    <source>
        <dbReference type="Google" id="ProtNLM"/>
    </source>
</evidence>
<evidence type="ECO:0000256" key="2">
    <source>
        <dbReference type="SAM" id="SignalP"/>
    </source>
</evidence>
<evidence type="ECO:0000313" key="3">
    <source>
        <dbReference type="EMBL" id="GAT63584.1"/>
    </source>
</evidence>
<protein>
    <recommendedName>
        <fullName evidence="5">Lipoprotein</fullName>
    </recommendedName>
</protein>
<proteinExistence type="predicted"/>
<dbReference type="OrthoDB" id="597123at2"/>
<evidence type="ECO:0000313" key="4">
    <source>
        <dbReference type="Proteomes" id="UP000076586"/>
    </source>
</evidence>
<name>A0A161L8Q2_9BACT</name>
<accession>A0A161L8Q2</accession>
<dbReference type="RefSeq" id="WP_153802553.1">
    <property type="nucleotide sequence ID" value="NZ_BDCR01000004.1"/>
</dbReference>
<sequence length="291" mass="32448">MRTIRFYVMLTVLAFVAVSCVENSSKYKAAIAQRDSLALQKQIMDSSYNQTLTLLNDIETGFSEINQTESNMKLNLKGVEGSTNKRAQIAAQMKAIKETMEKNKAKISELQRLVGKNSKATAQLQETIKRLQTELDAKTTQLQSLQAELEQKNIKITELTTTVTEQGKNIAEQSSTIEQQKTTIKTQDVDLHSVWYVVATSKQLKENKIVTGGGLFKSKKLSASDFDQKNFTQADLRSLSSIPTNSKSVKILSLHPADSYKLVTGADKKITIEITNPSKFWSASKYLVVQI</sequence>
<feature type="coiled-coil region" evidence="1">
    <location>
        <begin position="93"/>
        <end position="162"/>
    </location>
</feature>
<dbReference type="Gene3D" id="1.10.287.1490">
    <property type="match status" value="1"/>
</dbReference>
<keyword evidence="4" id="KW-1185">Reference proteome</keyword>
<comment type="caution">
    <text evidence="3">The sequence shown here is derived from an EMBL/GenBank/DDBJ whole genome shotgun (WGS) entry which is preliminary data.</text>
</comment>
<dbReference type="EMBL" id="BDCR01000004">
    <property type="protein sequence ID" value="GAT63584.1"/>
    <property type="molecule type" value="Genomic_DNA"/>
</dbReference>
<dbReference type="PROSITE" id="PS51257">
    <property type="entry name" value="PROKAR_LIPOPROTEIN"/>
    <property type="match status" value="1"/>
</dbReference>
<organism evidence="3 4">
    <name type="scientific">Paludibacter jiangxiensis</name>
    <dbReference type="NCBI Taxonomy" id="681398"/>
    <lineage>
        <taxon>Bacteria</taxon>
        <taxon>Pseudomonadati</taxon>
        <taxon>Bacteroidota</taxon>
        <taxon>Bacteroidia</taxon>
        <taxon>Bacteroidales</taxon>
        <taxon>Paludibacteraceae</taxon>
        <taxon>Paludibacter</taxon>
    </lineage>
</organism>
<feature type="signal peptide" evidence="2">
    <location>
        <begin position="1"/>
        <end position="17"/>
    </location>
</feature>